<protein>
    <submittedName>
        <fullName evidence="1">Uncharacterized protein</fullName>
    </submittedName>
</protein>
<comment type="caution">
    <text evidence="1">The sequence shown here is derived from an EMBL/GenBank/DDBJ whole genome shotgun (WGS) entry which is preliminary data.</text>
</comment>
<gene>
    <name evidence="1" type="ORF">Enr8_35830</name>
</gene>
<keyword evidence="2" id="KW-1185">Reference proteome</keyword>
<sequence>MGVKVDRVQPPGSWGDLACRMKNASKRQWTHALPLRRRGPVRGNRKATVAVRRHDRLRLLGGSETRKVENNCCGELISFARINRGLVVPISASELLLRQFSGRLLVPWGINSGDSCVFSSLKRRTISRGASKRRLLITSQLLYWRFPRQYKCSNRDRMKRQWPKHVKSAARVRRSETR</sequence>
<reference evidence="1 2" key="1">
    <citation type="submission" date="2019-02" db="EMBL/GenBank/DDBJ databases">
        <title>Deep-cultivation of Planctomycetes and their phenomic and genomic characterization uncovers novel biology.</title>
        <authorList>
            <person name="Wiegand S."/>
            <person name="Jogler M."/>
            <person name="Boedeker C."/>
            <person name="Pinto D."/>
            <person name="Vollmers J."/>
            <person name="Rivas-Marin E."/>
            <person name="Kohn T."/>
            <person name="Peeters S.H."/>
            <person name="Heuer A."/>
            <person name="Rast P."/>
            <person name="Oberbeckmann S."/>
            <person name="Bunk B."/>
            <person name="Jeske O."/>
            <person name="Meyerdierks A."/>
            <person name="Storesund J.E."/>
            <person name="Kallscheuer N."/>
            <person name="Luecker S."/>
            <person name="Lage O.M."/>
            <person name="Pohl T."/>
            <person name="Merkel B.J."/>
            <person name="Hornburger P."/>
            <person name="Mueller R.-W."/>
            <person name="Bruemmer F."/>
            <person name="Labrenz M."/>
            <person name="Spormann A.M."/>
            <person name="Op Den Camp H."/>
            <person name="Overmann J."/>
            <person name="Amann R."/>
            <person name="Jetten M.S.M."/>
            <person name="Mascher T."/>
            <person name="Medema M.H."/>
            <person name="Devos D.P."/>
            <person name="Kaster A.-K."/>
            <person name="Ovreas L."/>
            <person name="Rohde M."/>
            <person name="Galperin M.Y."/>
            <person name="Jogler C."/>
        </authorList>
    </citation>
    <scope>NUCLEOTIDE SEQUENCE [LARGE SCALE GENOMIC DNA]</scope>
    <source>
        <strain evidence="1 2">Enr8</strain>
    </source>
</reference>
<proteinExistence type="predicted"/>
<name>A0A5C5V0W9_9BACT</name>
<evidence type="ECO:0000313" key="2">
    <source>
        <dbReference type="Proteomes" id="UP000318878"/>
    </source>
</evidence>
<dbReference type="Proteomes" id="UP000318878">
    <property type="component" value="Unassembled WGS sequence"/>
</dbReference>
<dbReference type="EMBL" id="SJPF01000004">
    <property type="protein sequence ID" value="TWT31659.1"/>
    <property type="molecule type" value="Genomic_DNA"/>
</dbReference>
<dbReference type="AlphaFoldDB" id="A0A5C5V0W9"/>
<organism evidence="1 2">
    <name type="scientific">Blastopirellula retiformator</name>
    <dbReference type="NCBI Taxonomy" id="2527970"/>
    <lineage>
        <taxon>Bacteria</taxon>
        <taxon>Pseudomonadati</taxon>
        <taxon>Planctomycetota</taxon>
        <taxon>Planctomycetia</taxon>
        <taxon>Pirellulales</taxon>
        <taxon>Pirellulaceae</taxon>
        <taxon>Blastopirellula</taxon>
    </lineage>
</organism>
<evidence type="ECO:0000313" key="1">
    <source>
        <dbReference type="EMBL" id="TWT31659.1"/>
    </source>
</evidence>
<accession>A0A5C5V0W9</accession>